<dbReference type="PROSITE" id="PS50089">
    <property type="entry name" value="ZF_RING_2"/>
    <property type="match status" value="1"/>
</dbReference>
<dbReference type="Gene3D" id="3.30.40.10">
    <property type="entry name" value="Zinc/RING finger domain, C3HC4 (zinc finger)"/>
    <property type="match status" value="1"/>
</dbReference>
<gene>
    <name evidence="8" type="primary">PSH1_1</name>
    <name evidence="8" type="ORF">V5O48_008647</name>
</gene>
<dbReference type="InterPro" id="IPR001841">
    <property type="entry name" value="Znf_RING"/>
</dbReference>
<dbReference type="Pfam" id="PF13445">
    <property type="entry name" value="zf-RING_UBOX"/>
    <property type="match status" value="1"/>
</dbReference>
<keyword evidence="3" id="KW-0862">Zinc</keyword>
<dbReference type="EMBL" id="JBAHYK010000518">
    <property type="protein sequence ID" value="KAL0573306.1"/>
    <property type="molecule type" value="Genomic_DNA"/>
</dbReference>
<evidence type="ECO:0000256" key="4">
    <source>
        <dbReference type="PROSITE-ProRule" id="PRU00175"/>
    </source>
</evidence>
<evidence type="ECO:0000256" key="2">
    <source>
        <dbReference type="ARBA" id="ARBA00022771"/>
    </source>
</evidence>
<keyword evidence="9" id="KW-1185">Reference proteome</keyword>
<dbReference type="SMART" id="SM00184">
    <property type="entry name" value="RING"/>
    <property type="match status" value="1"/>
</dbReference>
<dbReference type="Proteomes" id="UP001465976">
    <property type="component" value="Unassembled WGS sequence"/>
</dbReference>
<evidence type="ECO:0000256" key="6">
    <source>
        <dbReference type="SAM" id="MobiDB-lite"/>
    </source>
</evidence>
<dbReference type="InterPro" id="IPR017907">
    <property type="entry name" value="Znf_RING_CS"/>
</dbReference>
<evidence type="ECO:0000256" key="1">
    <source>
        <dbReference type="ARBA" id="ARBA00022723"/>
    </source>
</evidence>
<evidence type="ECO:0000313" key="8">
    <source>
        <dbReference type="EMBL" id="KAL0573306.1"/>
    </source>
</evidence>
<dbReference type="SUPFAM" id="SSF57850">
    <property type="entry name" value="RING/U-box"/>
    <property type="match status" value="1"/>
</dbReference>
<evidence type="ECO:0000256" key="3">
    <source>
        <dbReference type="ARBA" id="ARBA00022833"/>
    </source>
</evidence>
<keyword evidence="5" id="KW-0175">Coiled coil</keyword>
<organism evidence="8 9">
    <name type="scientific">Marasmius crinis-equi</name>
    <dbReference type="NCBI Taxonomy" id="585013"/>
    <lineage>
        <taxon>Eukaryota</taxon>
        <taxon>Fungi</taxon>
        <taxon>Dikarya</taxon>
        <taxon>Basidiomycota</taxon>
        <taxon>Agaricomycotina</taxon>
        <taxon>Agaricomycetes</taxon>
        <taxon>Agaricomycetidae</taxon>
        <taxon>Agaricales</taxon>
        <taxon>Marasmiineae</taxon>
        <taxon>Marasmiaceae</taxon>
        <taxon>Marasmius</taxon>
    </lineage>
</organism>
<dbReference type="InterPro" id="IPR027370">
    <property type="entry name" value="Znf-RING_euk"/>
</dbReference>
<protein>
    <submittedName>
        <fullName evidence="8">E3 ubiquitin ligase</fullName>
    </submittedName>
</protein>
<reference evidence="8 9" key="1">
    <citation type="submission" date="2024-02" db="EMBL/GenBank/DDBJ databases">
        <title>A draft genome for the cacao thread blight pathogen Marasmius crinis-equi.</title>
        <authorList>
            <person name="Cohen S.P."/>
            <person name="Baruah I.K."/>
            <person name="Amoako-Attah I."/>
            <person name="Bukari Y."/>
            <person name="Meinhardt L.W."/>
            <person name="Bailey B.A."/>
        </authorList>
    </citation>
    <scope>NUCLEOTIDE SEQUENCE [LARGE SCALE GENOMIC DNA]</scope>
    <source>
        <strain evidence="8 9">GH-76</strain>
    </source>
</reference>
<dbReference type="InterPro" id="IPR013083">
    <property type="entry name" value="Znf_RING/FYVE/PHD"/>
</dbReference>
<feature type="region of interest" description="Disordered" evidence="6">
    <location>
        <begin position="1"/>
        <end position="31"/>
    </location>
</feature>
<dbReference type="PROSITE" id="PS00518">
    <property type="entry name" value="ZF_RING_1"/>
    <property type="match status" value="1"/>
</dbReference>
<comment type="caution">
    <text evidence="8">The sequence shown here is derived from an EMBL/GenBank/DDBJ whole genome shotgun (WGS) entry which is preliminary data.</text>
</comment>
<feature type="coiled-coil region" evidence="5">
    <location>
        <begin position="69"/>
        <end position="173"/>
    </location>
</feature>
<name>A0ABR3FDA8_9AGAR</name>
<keyword evidence="2 4" id="KW-0863">Zinc-finger</keyword>
<sequence>MSAQQRSRVTLSGRSAVETPSESVESELDGNGIKRENLDDITSLRRETKRLRSVNCSITRKWTDAESGLKASRKECERLEITRREEAQKLHAERANVEFLKKWVVEVESRHQNVQQERDQLVKTSESLQAQSEFLHQQSFAQQQTITLLDTQRLIAEAKVNELEQAMTDARTRSIELSRIEDIVNCSICGDCMVSPWMLTCGHNYCFDCLNGWLKELLIKFKEEHPDYDPRRQTLYHLLTPNDQLQLAEARFTHEVAAVLVRKAVPKPEYTCPTCRSSIDGPPSQNYALKELVRAGVEARGIEFPPTVNSVALSQLWDEFWPQSERLTITL</sequence>
<accession>A0ABR3FDA8</accession>
<keyword evidence="1" id="KW-0479">Metal-binding</keyword>
<proteinExistence type="predicted"/>
<evidence type="ECO:0000313" key="9">
    <source>
        <dbReference type="Proteomes" id="UP001465976"/>
    </source>
</evidence>
<evidence type="ECO:0000256" key="5">
    <source>
        <dbReference type="SAM" id="Coils"/>
    </source>
</evidence>
<feature type="compositionally biased region" description="Polar residues" evidence="6">
    <location>
        <begin position="1"/>
        <end position="23"/>
    </location>
</feature>
<evidence type="ECO:0000259" key="7">
    <source>
        <dbReference type="PROSITE" id="PS50089"/>
    </source>
</evidence>
<feature type="domain" description="RING-type" evidence="7">
    <location>
        <begin position="186"/>
        <end position="276"/>
    </location>
</feature>